<dbReference type="Proteomes" id="UP000239899">
    <property type="component" value="Unassembled WGS sequence"/>
</dbReference>
<organism evidence="6 7">
    <name type="scientific">Chlorella sorokiniana</name>
    <name type="common">Freshwater green alga</name>
    <dbReference type="NCBI Taxonomy" id="3076"/>
    <lineage>
        <taxon>Eukaryota</taxon>
        <taxon>Viridiplantae</taxon>
        <taxon>Chlorophyta</taxon>
        <taxon>core chlorophytes</taxon>
        <taxon>Trebouxiophyceae</taxon>
        <taxon>Chlorellales</taxon>
        <taxon>Chlorellaceae</taxon>
        <taxon>Chlorella clade</taxon>
        <taxon>Chlorella</taxon>
    </lineage>
</organism>
<dbReference type="GO" id="GO:0070611">
    <property type="term" value="F:histone H3R2 methyltransferase activity"/>
    <property type="evidence" value="ECO:0007669"/>
    <property type="project" value="TreeGrafter"/>
</dbReference>
<dbReference type="STRING" id="3076.A0A2P6TLV1"/>
<evidence type="ECO:0000313" key="7">
    <source>
        <dbReference type="Proteomes" id="UP000239899"/>
    </source>
</evidence>
<dbReference type="AlphaFoldDB" id="A0A2P6TLV1"/>
<comment type="caution">
    <text evidence="6">The sequence shown here is derived from an EMBL/GenBank/DDBJ whole genome shotgun (WGS) entry which is preliminary data.</text>
</comment>
<dbReference type="Gene3D" id="3.40.50.150">
    <property type="entry name" value="Vaccinia Virus protein VP39"/>
    <property type="match status" value="2"/>
</dbReference>
<proteinExistence type="predicted"/>
<dbReference type="SUPFAM" id="SSF53335">
    <property type="entry name" value="S-adenosyl-L-methionine-dependent methyltransferases"/>
    <property type="match status" value="1"/>
</dbReference>
<dbReference type="EC" id="2.1.1.319" evidence="1"/>
<keyword evidence="6" id="KW-0808">Transferase</keyword>
<dbReference type="EMBL" id="LHPG02000012">
    <property type="protein sequence ID" value="PRW45255.1"/>
    <property type="molecule type" value="Genomic_DNA"/>
</dbReference>
<evidence type="ECO:0000256" key="4">
    <source>
        <dbReference type="ARBA" id="ARBA00023163"/>
    </source>
</evidence>
<keyword evidence="3" id="KW-0805">Transcription regulation</keyword>
<keyword evidence="7" id="KW-1185">Reference proteome</keyword>
<evidence type="ECO:0000256" key="1">
    <source>
        <dbReference type="ARBA" id="ARBA00011925"/>
    </source>
</evidence>
<gene>
    <name evidence="6" type="ORF">C2E21_6290</name>
</gene>
<dbReference type="GO" id="GO:0035242">
    <property type="term" value="F:protein-arginine omega-N asymmetric methyltransferase activity"/>
    <property type="evidence" value="ECO:0007669"/>
    <property type="project" value="UniProtKB-EC"/>
</dbReference>
<evidence type="ECO:0000256" key="3">
    <source>
        <dbReference type="ARBA" id="ARBA00023015"/>
    </source>
</evidence>
<dbReference type="PANTHER" id="PTHR11006:SF10">
    <property type="entry name" value="HISTONE-ARGININE METHYLTRANSFERASE CARMER-RELATED"/>
    <property type="match status" value="1"/>
</dbReference>
<dbReference type="OrthoDB" id="412876at2759"/>
<dbReference type="GO" id="GO:0032259">
    <property type="term" value="P:methylation"/>
    <property type="evidence" value="ECO:0007669"/>
    <property type="project" value="UniProtKB-KW"/>
</dbReference>
<evidence type="ECO:0000256" key="2">
    <source>
        <dbReference type="ARBA" id="ARBA00022691"/>
    </source>
</evidence>
<evidence type="ECO:0000256" key="5">
    <source>
        <dbReference type="ARBA" id="ARBA00049086"/>
    </source>
</evidence>
<name>A0A2P6TLV1_CHLSO</name>
<dbReference type="Gene3D" id="2.70.160.11">
    <property type="entry name" value="Hnrnp arginine n-methyltransferase1"/>
    <property type="match status" value="1"/>
</dbReference>
<reference evidence="6 7" key="1">
    <citation type="journal article" date="2018" name="Plant J.">
        <title>Genome sequences of Chlorella sorokiniana UTEX 1602 and Micractinium conductrix SAG 241.80: implications to maltose excretion by a green alga.</title>
        <authorList>
            <person name="Arriola M.B."/>
            <person name="Velmurugan N."/>
            <person name="Zhang Y."/>
            <person name="Plunkett M.H."/>
            <person name="Hondzo H."/>
            <person name="Barney B.M."/>
        </authorList>
    </citation>
    <scope>NUCLEOTIDE SEQUENCE [LARGE SCALE GENOMIC DNA]</scope>
    <source>
        <strain evidence="7">UTEX 1602</strain>
    </source>
</reference>
<evidence type="ECO:0000313" key="6">
    <source>
        <dbReference type="EMBL" id="PRW45255.1"/>
    </source>
</evidence>
<sequence length="613" mass="61848">MGQAAAALGQAAAAADAFRRCTELTAHAQPGTQLHALHQTATDNLLLESAAVLPPSWIASLHDEPWLAALQAGIAAALQQASQCSSDGTQLPPRVLVCGGLGLEAVLAAQAGAQHVAMLCQDNPLTARLAAELAAASGCADRVTTATSADQLGAGAQPGGYNLVILADALGSSVDWGLLQRQLAAVAPLLVQHGGSSGSGQHCAAAASIVLPHAVRICGQLVQCAAAVALNQVDVEQMAADTGGLDLSTANELLPRARRSLQLPSYQHTALSSPTTLLTVPLASLLSCSVEDGSTASHQPASGRMAVTTAGSADALCWWLEQQVVADGADEPQQQPPLLSSSPSSCPAGEAALHLHIWQHLEYMNRQQLAAGEAVDVRCQLGGSSGGGGGGSSGAAYVAASGMQDLSLGDIPASGKAAASLNFSVQLQDGSSGSGSTAGQSLLLPVTSEQAAVAAAVPQYHTSMLNDSARTVAYRDGIAAAMLEAEAKAAAAAAADSQPQPRRPLVLEIGSGSGLLLLLARKAGASHSVGCERLPELQQVAAQLLQANGAAHSVAVLPKHSRELAVAEGSSGSGSGNDEVSSAADLPRRADVLLHEIFGTDPFSEVEQLLHVC</sequence>
<dbReference type="InterPro" id="IPR025799">
    <property type="entry name" value="Arg_MeTrfase"/>
</dbReference>
<dbReference type="InterPro" id="IPR029063">
    <property type="entry name" value="SAM-dependent_MTases_sf"/>
</dbReference>
<dbReference type="PANTHER" id="PTHR11006">
    <property type="entry name" value="PROTEIN ARGININE N-METHYLTRANSFERASE"/>
    <property type="match status" value="1"/>
</dbReference>
<comment type="catalytic activity">
    <reaction evidence="5">
        <text>L-arginyl-[protein] + 2 S-adenosyl-L-methionine = N(omega),N(omega)-dimethyl-L-arginyl-[protein] + 2 S-adenosyl-L-homocysteine + 2 H(+)</text>
        <dbReference type="Rhea" id="RHEA:48096"/>
        <dbReference type="Rhea" id="RHEA-COMP:10532"/>
        <dbReference type="Rhea" id="RHEA-COMP:11991"/>
        <dbReference type="ChEBI" id="CHEBI:15378"/>
        <dbReference type="ChEBI" id="CHEBI:29965"/>
        <dbReference type="ChEBI" id="CHEBI:57856"/>
        <dbReference type="ChEBI" id="CHEBI:59789"/>
        <dbReference type="ChEBI" id="CHEBI:61897"/>
        <dbReference type="EC" id="2.1.1.319"/>
    </reaction>
</comment>
<keyword evidence="2" id="KW-0949">S-adenosyl-L-methionine</keyword>
<keyword evidence="6" id="KW-0489">Methyltransferase</keyword>
<accession>A0A2P6TLV1</accession>
<protein>
    <recommendedName>
        <fullName evidence="1">type I protein arginine methyltransferase</fullName>
        <ecNumber evidence="1">2.1.1.319</ecNumber>
    </recommendedName>
</protein>
<keyword evidence="4" id="KW-0804">Transcription</keyword>